<evidence type="ECO:0000256" key="5">
    <source>
        <dbReference type="ARBA" id="ARBA00023136"/>
    </source>
</evidence>
<evidence type="ECO:0000259" key="7">
    <source>
        <dbReference type="Pfam" id="PF00482"/>
    </source>
</evidence>
<feature type="transmembrane region" description="Helical" evidence="6">
    <location>
        <begin position="121"/>
        <end position="146"/>
    </location>
</feature>
<keyword evidence="4 6" id="KW-1133">Transmembrane helix</keyword>
<evidence type="ECO:0000256" key="6">
    <source>
        <dbReference type="SAM" id="Phobius"/>
    </source>
</evidence>
<gene>
    <name evidence="9" type="ORF">SAMN02927928_2116</name>
</gene>
<dbReference type="STRING" id="260084.SAMN02927928_2116"/>
<comment type="subcellular location">
    <subcellularLocation>
        <location evidence="1">Cell membrane</location>
        <topology evidence="1">Multi-pass membrane protein</topology>
    </subcellularLocation>
</comment>
<dbReference type="PANTHER" id="PTHR35007:SF1">
    <property type="entry name" value="PILUS ASSEMBLY PROTEIN"/>
    <property type="match status" value="1"/>
</dbReference>
<dbReference type="RefSeq" id="WP_090647500.1">
    <property type="nucleotide sequence ID" value="NZ_CBCRYE010000001.1"/>
</dbReference>
<protein>
    <submittedName>
        <fullName evidence="9">Tight adherence protein B</fullName>
    </submittedName>
</protein>
<dbReference type="EMBL" id="FMTS01000003">
    <property type="protein sequence ID" value="SCW60126.1"/>
    <property type="molecule type" value="Genomic_DNA"/>
</dbReference>
<accession>A0A1G4RTL7</accession>
<dbReference type="GO" id="GO:0005886">
    <property type="term" value="C:plasma membrane"/>
    <property type="evidence" value="ECO:0007669"/>
    <property type="project" value="UniProtKB-SubCell"/>
</dbReference>
<evidence type="ECO:0000256" key="4">
    <source>
        <dbReference type="ARBA" id="ARBA00022989"/>
    </source>
</evidence>
<feature type="transmembrane region" description="Helical" evidence="6">
    <location>
        <begin position="6"/>
        <end position="30"/>
    </location>
</feature>
<reference evidence="10" key="1">
    <citation type="submission" date="2016-10" db="EMBL/GenBank/DDBJ databases">
        <authorList>
            <person name="Varghese N."/>
            <person name="Submissions S."/>
        </authorList>
    </citation>
    <scope>NUCLEOTIDE SEQUENCE [LARGE SCALE GENOMIC DNA]</scope>
    <source>
        <strain evidence="10">CGMCC 1.3431</strain>
    </source>
</reference>
<feature type="domain" description="Type II secretion system protein GspF" evidence="7">
    <location>
        <begin position="165"/>
        <end position="290"/>
    </location>
</feature>
<keyword evidence="2" id="KW-1003">Cell membrane</keyword>
<dbReference type="InterPro" id="IPR045824">
    <property type="entry name" value="T2SS_TadB-like_N"/>
</dbReference>
<dbReference type="OrthoDB" id="9803381at2"/>
<feature type="domain" description="Type II secretion system protein TadB-like N-terminal" evidence="8">
    <location>
        <begin position="6"/>
        <end position="150"/>
    </location>
</feature>
<dbReference type="PANTHER" id="PTHR35007">
    <property type="entry name" value="INTEGRAL MEMBRANE PROTEIN-RELATED"/>
    <property type="match status" value="1"/>
</dbReference>
<evidence type="ECO:0000259" key="8">
    <source>
        <dbReference type="Pfam" id="PF19360"/>
    </source>
</evidence>
<keyword evidence="5 6" id="KW-0472">Membrane</keyword>
<evidence type="ECO:0000256" key="2">
    <source>
        <dbReference type="ARBA" id="ARBA00022475"/>
    </source>
</evidence>
<evidence type="ECO:0000256" key="3">
    <source>
        <dbReference type="ARBA" id="ARBA00022692"/>
    </source>
</evidence>
<organism evidence="9 10">
    <name type="scientific">Asticcacaulis taihuensis</name>
    <dbReference type="NCBI Taxonomy" id="260084"/>
    <lineage>
        <taxon>Bacteria</taxon>
        <taxon>Pseudomonadati</taxon>
        <taxon>Pseudomonadota</taxon>
        <taxon>Alphaproteobacteria</taxon>
        <taxon>Caulobacterales</taxon>
        <taxon>Caulobacteraceae</taxon>
        <taxon>Asticcacaulis</taxon>
    </lineage>
</organism>
<dbReference type="AlphaFoldDB" id="A0A1G4RTL7"/>
<evidence type="ECO:0000313" key="9">
    <source>
        <dbReference type="EMBL" id="SCW60126.1"/>
    </source>
</evidence>
<keyword evidence="10" id="KW-1185">Reference proteome</keyword>
<dbReference type="InterPro" id="IPR018076">
    <property type="entry name" value="T2SS_GspF_dom"/>
</dbReference>
<dbReference type="Proteomes" id="UP000199150">
    <property type="component" value="Unassembled WGS sequence"/>
</dbReference>
<proteinExistence type="predicted"/>
<evidence type="ECO:0000256" key="1">
    <source>
        <dbReference type="ARBA" id="ARBA00004651"/>
    </source>
</evidence>
<dbReference type="Gene3D" id="1.20.81.30">
    <property type="entry name" value="Type II secretion system (T2SS), domain F"/>
    <property type="match status" value="1"/>
</dbReference>
<name>A0A1G4RTL7_9CAUL</name>
<feature type="transmembrane region" description="Helical" evidence="6">
    <location>
        <begin position="273"/>
        <end position="293"/>
    </location>
</feature>
<dbReference type="Pfam" id="PF00482">
    <property type="entry name" value="T2SSF"/>
    <property type="match status" value="1"/>
</dbReference>
<evidence type="ECO:0000313" key="10">
    <source>
        <dbReference type="Proteomes" id="UP000199150"/>
    </source>
</evidence>
<feature type="transmembrane region" description="Helical" evidence="6">
    <location>
        <begin position="305"/>
        <end position="324"/>
    </location>
</feature>
<dbReference type="Pfam" id="PF19360">
    <property type="entry name" value="TadB_TadC_N"/>
    <property type="match status" value="1"/>
</dbReference>
<sequence length="332" mass="36035">MPHNSFLPLIYVLAFVAVVIAVQVVASLVFKASDKARHVNRRLTMIDAGVSPEEIYSTLVRKSLAPKTGNARFIQWHDAADAYLRQGGLSIEPMQLLAITGGIAGALWLVGLSLASSAGGMGFLVNGAISMVGACLLAVSGVWMWVRHQRIQRIKKVEDQLPLALDIVNRAVRAGHPVISAVQLAAQEMADPVGTEFGLIVDETTYGVEFKEALTNFARRTGSDDAHFFAVSVSIQSETGGNLVEILQGLANVMRGRQTLGKRVKALASEGRASAVVLSVLPVLMIGFMLMIHPTVYSDKFSDPIFWPVVIITGLVYMAGWMMVRRIVNFKY</sequence>
<keyword evidence="3 6" id="KW-0812">Transmembrane</keyword>
<dbReference type="InterPro" id="IPR042094">
    <property type="entry name" value="T2SS_GspF_sf"/>
</dbReference>
<feature type="transmembrane region" description="Helical" evidence="6">
    <location>
        <begin position="96"/>
        <end position="115"/>
    </location>
</feature>